<evidence type="ECO:0000313" key="1">
    <source>
        <dbReference type="EMBL" id="RFS20017.1"/>
    </source>
</evidence>
<keyword evidence="2" id="KW-1185">Reference proteome</keyword>
<organism evidence="1 2">
    <name type="scientific">Chitinophaga silvatica</name>
    <dbReference type="NCBI Taxonomy" id="2282649"/>
    <lineage>
        <taxon>Bacteria</taxon>
        <taxon>Pseudomonadati</taxon>
        <taxon>Bacteroidota</taxon>
        <taxon>Chitinophagia</taxon>
        <taxon>Chitinophagales</taxon>
        <taxon>Chitinophagaceae</taxon>
        <taxon>Chitinophaga</taxon>
    </lineage>
</organism>
<gene>
    <name evidence="1" type="ORF">DVR12_20035</name>
</gene>
<sequence>MLGACKKNSDQNLPTSLPSGIGTYEVSLIDNITGKEYARIKGVTDSSRNWIISTNNGIELNISPAYPYALNKLIQGNIEYIPDFRLPSNPVYVETPSVNGLQAGFHVNEKINVKTYLAYNMSNESYGQVVLKDPAMYSVEGNNIDIFPFLSIKQDNYIKVTINNIRSYNWRSSNYSNRLMRDSLIEGSFEMLLSPKPQPLNKNFSLSGLSITRVFISGTFKNAHVRVLPLPND</sequence>
<dbReference type="Proteomes" id="UP000260644">
    <property type="component" value="Unassembled WGS sequence"/>
</dbReference>
<accession>A0A3E1Y643</accession>
<name>A0A3E1Y643_9BACT</name>
<protein>
    <submittedName>
        <fullName evidence="1">Uncharacterized protein</fullName>
    </submittedName>
</protein>
<dbReference type="EMBL" id="QPMM01000011">
    <property type="protein sequence ID" value="RFS20017.1"/>
    <property type="molecule type" value="Genomic_DNA"/>
</dbReference>
<evidence type="ECO:0000313" key="2">
    <source>
        <dbReference type="Proteomes" id="UP000260644"/>
    </source>
</evidence>
<proteinExistence type="predicted"/>
<reference evidence="1 2" key="1">
    <citation type="submission" date="2018-07" db="EMBL/GenBank/DDBJ databases">
        <title>Chitinophaga K2CV101002-2 sp. nov., isolated from a monsoon evergreen broad-leaved forest soil.</title>
        <authorList>
            <person name="Lv Y."/>
        </authorList>
    </citation>
    <scope>NUCLEOTIDE SEQUENCE [LARGE SCALE GENOMIC DNA]</scope>
    <source>
        <strain evidence="1 2">GDMCC 1.1288</strain>
    </source>
</reference>
<dbReference type="AlphaFoldDB" id="A0A3E1Y643"/>
<comment type="caution">
    <text evidence="1">The sequence shown here is derived from an EMBL/GenBank/DDBJ whole genome shotgun (WGS) entry which is preliminary data.</text>
</comment>